<feature type="transmembrane region" description="Helical" evidence="7">
    <location>
        <begin position="219"/>
        <end position="242"/>
    </location>
</feature>
<feature type="transmembrane region" description="Helical" evidence="7">
    <location>
        <begin position="100"/>
        <end position="127"/>
    </location>
</feature>
<comment type="caution">
    <text evidence="9">The sequence shown here is derived from an EMBL/GenBank/DDBJ whole genome shotgun (WGS) entry which is preliminary data.</text>
</comment>
<evidence type="ECO:0000256" key="2">
    <source>
        <dbReference type="ARBA" id="ARBA00022448"/>
    </source>
</evidence>
<sequence length="256" mass="27545">MVIIIITIFAPLISPNDPIKFVGKPFLPPNSNFFMGTDNLGRDVFSRVIYGARIVLSIAFLSSIFSALIGVPLGLLSGFISGKIDRIISLIMDSLYSFPGLILAIAMAALLGPGVINISTAIAFVYIPTYFRMSRGHTLSIKEELYVEAAKSLGAKPSTILINYIFPNVIQSIVVVFSLNIADAILTAAGLSFLGLGISPPTPDWGMDLSQGKAFLPSGSWWIITFPGIMISLTTLGFSMIGEGLNEILNPRITER</sequence>
<dbReference type="GO" id="GO:0005886">
    <property type="term" value="C:plasma membrane"/>
    <property type="evidence" value="ECO:0007669"/>
    <property type="project" value="UniProtKB-SubCell"/>
</dbReference>
<dbReference type="AlphaFoldDB" id="X1AI03"/>
<evidence type="ECO:0000256" key="1">
    <source>
        <dbReference type="ARBA" id="ARBA00004651"/>
    </source>
</evidence>
<evidence type="ECO:0000256" key="7">
    <source>
        <dbReference type="SAM" id="Phobius"/>
    </source>
</evidence>
<feature type="domain" description="ABC transmembrane type-1" evidence="8">
    <location>
        <begin position="52"/>
        <end position="242"/>
    </location>
</feature>
<accession>X1AI03</accession>
<evidence type="ECO:0000256" key="3">
    <source>
        <dbReference type="ARBA" id="ARBA00022475"/>
    </source>
</evidence>
<dbReference type="PANTHER" id="PTHR43386:SF1">
    <property type="entry name" value="D,D-DIPEPTIDE TRANSPORT SYSTEM PERMEASE PROTEIN DDPC-RELATED"/>
    <property type="match status" value="1"/>
</dbReference>
<dbReference type="SUPFAM" id="SSF161098">
    <property type="entry name" value="MetI-like"/>
    <property type="match status" value="1"/>
</dbReference>
<dbReference type="InterPro" id="IPR000515">
    <property type="entry name" value="MetI-like"/>
</dbReference>
<keyword evidence="3" id="KW-1003">Cell membrane</keyword>
<evidence type="ECO:0000313" key="9">
    <source>
        <dbReference type="EMBL" id="GAG59636.1"/>
    </source>
</evidence>
<keyword evidence="2" id="KW-0813">Transport</keyword>
<evidence type="ECO:0000256" key="5">
    <source>
        <dbReference type="ARBA" id="ARBA00022989"/>
    </source>
</evidence>
<dbReference type="InterPro" id="IPR050366">
    <property type="entry name" value="BP-dependent_transpt_permease"/>
</dbReference>
<organism evidence="9">
    <name type="scientific">marine sediment metagenome</name>
    <dbReference type="NCBI Taxonomy" id="412755"/>
    <lineage>
        <taxon>unclassified sequences</taxon>
        <taxon>metagenomes</taxon>
        <taxon>ecological metagenomes</taxon>
    </lineage>
</organism>
<keyword evidence="6 7" id="KW-0472">Membrane</keyword>
<dbReference type="GO" id="GO:0055085">
    <property type="term" value="P:transmembrane transport"/>
    <property type="evidence" value="ECO:0007669"/>
    <property type="project" value="InterPro"/>
</dbReference>
<reference evidence="9" key="1">
    <citation type="journal article" date="2014" name="Front. Microbiol.">
        <title>High frequency of phylogenetically diverse reductive dehalogenase-homologous genes in deep subseafloor sedimentary metagenomes.</title>
        <authorList>
            <person name="Kawai M."/>
            <person name="Futagami T."/>
            <person name="Toyoda A."/>
            <person name="Takaki Y."/>
            <person name="Nishi S."/>
            <person name="Hori S."/>
            <person name="Arai W."/>
            <person name="Tsubouchi T."/>
            <person name="Morono Y."/>
            <person name="Uchiyama I."/>
            <person name="Ito T."/>
            <person name="Fujiyama A."/>
            <person name="Inagaki F."/>
            <person name="Takami H."/>
        </authorList>
    </citation>
    <scope>NUCLEOTIDE SEQUENCE</scope>
    <source>
        <strain evidence="9">Expedition CK06-06</strain>
    </source>
</reference>
<dbReference type="CDD" id="cd06261">
    <property type="entry name" value="TM_PBP2"/>
    <property type="match status" value="1"/>
</dbReference>
<comment type="subcellular location">
    <subcellularLocation>
        <location evidence="1">Cell membrane</location>
        <topology evidence="1">Multi-pass membrane protein</topology>
    </subcellularLocation>
</comment>
<keyword evidence="5 7" id="KW-1133">Transmembrane helix</keyword>
<dbReference type="PROSITE" id="PS50928">
    <property type="entry name" value="ABC_TM1"/>
    <property type="match status" value="1"/>
</dbReference>
<proteinExistence type="predicted"/>
<feature type="transmembrane region" description="Helical" evidence="7">
    <location>
        <begin position="54"/>
        <end position="80"/>
    </location>
</feature>
<keyword evidence="4 7" id="KW-0812">Transmembrane</keyword>
<gene>
    <name evidence="9" type="ORF">S01H4_07164</name>
</gene>
<feature type="transmembrane region" description="Helical" evidence="7">
    <location>
        <begin position="173"/>
        <end position="199"/>
    </location>
</feature>
<name>X1AI03_9ZZZZ</name>
<evidence type="ECO:0000256" key="4">
    <source>
        <dbReference type="ARBA" id="ARBA00022692"/>
    </source>
</evidence>
<dbReference type="EMBL" id="BART01002312">
    <property type="protein sequence ID" value="GAG59636.1"/>
    <property type="molecule type" value="Genomic_DNA"/>
</dbReference>
<dbReference type="PANTHER" id="PTHR43386">
    <property type="entry name" value="OLIGOPEPTIDE TRANSPORT SYSTEM PERMEASE PROTEIN APPC"/>
    <property type="match status" value="1"/>
</dbReference>
<evidence type="ECO:0000256" key="6">
    <source>
        <dbReference type="ARBA" id="ARBA00023136"/>
    </source>
</evidence>
<protein>
    <recommendedName>
        <fullName evidence="8">ABC transmembrane type-1 domain-containing protein</fullName>
    </recommendedName>
</protein>
<dbReference type="Gene3D" id="1.10.3720.10">
    <property type="entry name" value="MetI-like"/>
    <property type="match status" value="1"/>
</dbReference>
<dbReference type="Pfam" id="PF00528">
    <property type="entry name" value="BPD_transp_1"/>
    <property type="match status" value="1"/>
</dbReference>
<evidence type="ECO:0000259" key="8">
    <source>
        <dbReference type="PROSITE" id="PS50928"/>
    </source>
</evidence>
<dbReference type="InterPro" id="IPR035906">
    <property type="entry name" value="MetI-like_sf"/>
</dbReference>